<dbReference type="EMBL" id="JAGINW010000001">
    <property type="protein sequence ID" value="MBP2323835.1"/>
    <property type="molecule type" value="Genomic_DNA"/>
</dbReference>
<protein>
    <submittedName>
        <fullName evidence="4">Pyochelin biosynthetic protein PchC</fullName>
    </submittedName>
</protein>
<keyword evidence="2" id="KW-0378">Hydrolase</keyword>
<keyword evidence="5" id="KW-1185">Reference proteome</keyword>
<name>A0ABS4THC7_9PSEU</name>
<proteinExistence type="inferred from homology"/>
<feature type="domain" description="Thioesterase TesA-like" evidence="3">
    <location>
        <begin position="20"/>
        <end position="242"/>
    </location>
</feature>
<dbReference type="Pfam" id="PF00975">
    <property type="entry name" value="Thioesterase"/>
    <property type="match status" value="1"/>
</dbReference>
<dbReference type="PANTHER" id="PTHR11487:SF0">
    <property type="entry name" value="S-ACYL FATTY ACID SYNTHASE THIOESTERASE, MEDIUM CHAIN"/>
    <property type="match status" value="1"/>
</dbReference>
<dbReference type="InterPro" id="IPR001031">
    <property type="entry name" value="Thioesterase"/>
</dbReference>
<reference evidence="4 5" key="1">
    <citation type="submission" date="2021-03" db="EMBL/GenBank/DDBJ databases">
        <title>Sequencing the genomes of 1000 actinobacteria strains.</title>
        <authorList>
            <person name="Klenk H.-P."/>
        </authorList>
    </citation>
    <scope>NUCLEOTIDE SEQUENCE [LARGE SCALE GENOMIC DNA]</scope>
    <source>
        <strain evidence="4 5">DSM 46670</strain>
    </source>
</reference>
<gene>
    <name evidence="4" type="ORF">JOF56_004220</name>
</gene>
<evidence type="ECO:0000256" key="1">
    <source>
        <dbReference type="ARBA" id="ARBA00007169"/>
    </source>
</evidence>
<dbReference type="InterPro" id="IPR029058">
    <property type="entry name" value="AB_hydrolase_fold"/>
</dbReference>
<dbReference type="Proteomes" id="UP001519332">
    <property type="component" value="Unassembled WGS sequence"/>
</dbReference>
<comment type="caution">
    <text evidence="4">The sequence shown here is derived from an EMBL/GenBank/DDBJ whole genome shotgun (WGS) entry which is preliminary data.</text>
</comment>
<comment type="similarity">
    <text evidence="1">Belongs to the thioesterase family.</text>
</comment>
<dbReference type="InterPro" id="IPR012223">
    <property type="entry name" value="TEII"/>
</dbReference>
<dbReference type="SUPFAM" id="SSF53474">
    <property type="entry name" value="alpha/beta-Hydrolases"/>
    <property type="match status" value="1"/>
</dbReference>
<evidence type="ECO:0000256" key="2">
    <source>
        <dbReference type="ARBA" id="ARBA00022801"/>
    </source>
</evidence>
<sequence length="248" mass="26844">MNKTWFRQYRPSAAPDVRLICLPHAGGAPSSYREWPVLLPGNVDVLAVCYPGRQDRFAEQCFTDMHALADALTEVVLPLTDTPFALFGHSMGAALAHEVTIRLAKTGRRPQVLMVSGRAAPHLAKPEENHLGGDEAILADVRRLGGETSSDALDDPDLRELLMPALRADYHIVGTYQPSKAGPVATPIVAYTGDKDPDTPVADVEGWAEITTAGFRCKVFPGDHFFLEPNQRDLVADVANVLVGGPAR</sequence>
<accession>A0ABS4THC7</accession>
<evidence type="ECO:0000259" key="3">
    <source>
        <dbReference type="SMART" id="SM00824"/>
    </source>
</evidence>
<dbReference type="InterPro" id="IPR020802">
    <property type="entry name" value="TesA-like"/>
</dbReference>
<dbReference type="PANTHER" id="PTHR11487">
    <property type="entry name" value="THIOESTERASE"/>
    <property type="match status" value="1"/>
</dbReference>
<evidence type="ECO:0000313" key="5">
    <source>
        <dbReference type="Proteomes" id="UP001519332"/>
    </source>
</evidence>
<evidence type="ECO:0000313" key="4">
    <source>
        <dbReference type="EMBL" id="MBP2323835.1"/>
    </source>
</evidence>
<dbReference type="SMART" id="SM00824">
    <property type="entry name" value="PKS_TE"/>
    <property type="match status" value="1"/>
</dbReference>
<organism evidence="4 5">
    <name type="scientific">Kibdelosporangium banguiense</name>
    <dbReference type="NCBI Taxonomy" id="1365924"/>
    <lineage>
        <taxon>Bacteria</taxon>
        <taxon>Bacillati</taxon>
        <taxon>Actinomycetota</taxon>
        <taxon>Actinomycetes</taxon>
        <taxon>Pseudonocardiales</taxon>
        <taxon>Pseudonocardiaceae</taxon>
        <taxon>Kibdelosporangium</taxon>
    </lineage>
</organism>
<dbReference type="Gene3D" id="3.40.50.1820">
    <property type="entry name" value="alpha/beta hydrolase"/>
    <property type="match status" value="1"/>
</dbReference>
<dbReference type="RefSeq" id="WP_209640765.1">
    <property type="nucleotide sequence ID" value="NZ_JAGINW010000001.1"/>
</dbReference>